<dbReference type="SMART" id="SM00388">
    <property type="entry name" value="HisKA"/>
    <property type="match status" value="1"/>
</dbReference>
<feature type="domain" description="Histidine kinase" evidence="12">
    <location>
        <begin position="216"/>
        <end position="438"/>
    </location>
</feature>
<reference evidence="14 15" key="1">
    <citation type="submission" date="2017-10" db="EMBL/GenBank/DDBJ databases">
        <title>Frigbacter circumglobatus gen. nov. sp. nov., isolated from sediment cultured in situ.</title>
        <authorList>
            <person name="Zhao Z."/>
        </authorList>
    </citation>
    <scope>NUCLEOTIDE SEQUENCE [LARGE SCALE GENOMIC DNA]</scope>
    <source>
        <strain evidence="14 15">ZYL</strain>
    </source>
</reference>
<evidence type="ECO:0000256" key="6">
    <source>
        <dbReference type="ARBA" id="ARBA00022741"/>
    </source>
</evidence>
<evidence type="ECO:0000256" key="3">
    <source>
        <dbReference type="ARBA" id="ARBA00012438"/>
    </source>
</evidence>
<keyword evidence="8" id="KW-0067">ATP-binding</keyword>
<dbReference type="GO" id="GO:0005886">
    <property type="term" value="C:plasma membrane"/>
    <property type="evidence" value="ECO:0007669"/>
    <property type="project" value="TreeGrafter"/>
</dbReference>
<dbReference type="PANTHER" id="PTHR43047">
    <property type="entry name" value="TWO-COMPONENT HISTIDINE PROTEIN KINASE"/>
    <property type="match status" value="1"/>
</dbReference>
<dbReference type="InterPro" id="IPR011006">
    <property type="entry name" value="CheY-like_superfamily"/>
</dbReference>
<dbReference type="InParanoid" id="A0A2G4YU28"/>
<proteinExistence type="predicted"/>
<dbReference type="FunFam" id="1.10.287.130:FF:000038">
    <property type="entry name" value="Sensory transduction histidine kinase"/>
    <property type="match status" value="1"/>
</dbReference>
<feature type="modified residue" description="4-aspartylphosphate" evidence="11">
    <location>
        <position position="81"/>
    </location>
</feature>
<dbReference type="GO" id="GO:0000155">
    <property type="term" value="F:phosphorelay sensor kinase activity"/>
    <property type="evidence" value="ECO:0007669"/>
    <property type="project" value="InterPro"/>
</dbReference>
<dbReference type="Pfam" id="PF00512">
    <property type="entry name" value="HisKA"/>
    <property type="match status" value="1"/>
</dbReference>
<evidence type="ECO:0000256" key="11">
    <source>
        <dbReference type="PROSITE-ProRule" id="PRU00169"/>
    </source>
</evidence>
<comment type="caution">
    <text evidence="14">The sequence shown here is derived from an EMBL/GenBank/DDBJ whole genome shotgun (WGS) entry which is preliminary data.</text>
</comment>
<dbReference type="SMART" id="SM00448">
    <property type="entry name" value="REC"/>
    <property type="match status" value="1"/>
</dbReference>
<evidence type="ECO:0000259" key="12">
    <source>
        <dbReference type="PROSITE" id="PS50109"/>
    </source>
</evidence>
<dbReference type="EC" id="2.7.13.3" evidence="3"/>
<keyword evidence="7" id="KW-0418">Kinase</keyword>
<keyword evidence="9" id="KW-0902">Two-component regulatory system</keyword>
<dbReference type="CDD" id="cd17574">
    <property type="entry name" value="REC_OmpR"/>
    <property type="match status" value="1"/>
</dbReference>
<dbReference type="SMART" id="SM00387">
    <property type="entry name" value="HATPase_c"/>
    <property type="match status" value="1"/>
</dbReference>
<dbReference type="GO" id="GO:0005524">
    <property type="term" value="F:ATP binding"/>
    <property type="evidence" value="ECO:0007669"/>
    <property type="project" value="UniProtKB-KW"/>
</dbReference>
<dbReference type="OrthoDB" id="9801651at2"/>
<dbReference type="PRINTS" id="PR00344">
    <property type="entry name" value="BCTRLSENSOR"/>
</dbReference>
<dbReference type="Gene3D" id="3.30.565.10">
    <property type="entry name" value="Histidine kinase-like ATPase, C-terminal domain"/>
    <property type="match status" value="1"/>
</dbReference>
<protein>
    <recommendedName>
        <fullName evidence="3">histidine kinase</fullName>
        <ecNumber evidence="3">2.7.13.3</ecNumber>
    </recommendedName>
</protein>
<dbReference type="Pfam" id="PF00072">
    <property type="entry name" value="Response_reg"/>
    <property type="match status" value="1"/>
</dbReference>
<dbReference type="FunCoup" id="A0A2G4YU28">
    <property type="interactions" value="175"/>
</dbReference>
<dbReference type="InterPro" id="IPR036097">
    <property type="entry name" value="HisK_dim/P_sf"/>
</dbReference>
<gene>
    <name evidence="14" type="ORF">CRD36_03390</name>
</gene>
<evidence type="ECO:0000256" key="1">
    <source>
        <dbReference type="ARBA" id="ARBA00000085"/>
    </source>
</evidence>
<evidence type="ECO:0000259" key="13">
    <source>
        <dbReference type="PROSITE" id="PS50110"/>
    </source>
</evidence>
<dbReference type="InterPro" id="IPR036890">
    <property type="entry name" value="HATPase_C_sf"/>
</dbReference>
<evidence type="ECO:0000256" key="4">
    <source>
        <dbReference type="ARBA" id="ARBA00022553"/>
    </source>
</evidence>
<dbReference type="GO" id="GO:0009927">
    <property type="term" value="F:histidine phosphotransfer kinase activity"/>
    <property type="evidence" value="ECO:0007669"/>
    <property type="project" value="TreeGrafter"/>
</dbReference>
<dbReference type="SUPFAM" id="SSF52172">
    <property type="entry name" value="CheY-like"/>
    <property type="match status" value="1"/>
</dbReference>
<accession>A0A2G4YU28</accession>
<organism evidence="14 15">
    <name type="scientific">Paremcibacter congregatus</name>
    <dbReference type="NCBI Taxonomy" id="2043170"/>
    <lineage>
        <taxon>Bacteria</taxon>
        <taxon>Pseudomonadati</taxon>
        <taxon>Pseudomonadota</taxon>
        <taxon>Alphaproteobacteria</taxon>
        <taxon>Emcibacterales</taxon>
        <taxon>Emcibacteraceae</taxon>
        <taxon>Paremcibacter</taxon>
    </lineage>
</organism>
<feature type="domain" description="Response regulatory" evidence="13">
    <location>
        <begin position="32"/>
        <end position="148"/>
    </location>
</feature>
<dbReference type="Pfam" id="PF02518">
    <property type="entry name" value="HATPase_c"/>
    <property type="match status" value="1"/>
</dbReference>
<name>A0A2G4YU28_9PROT</name>
<keyword evidence="4 11" id="KW-0597">Phosphoprotein</keyword>
<sequence>MAADLADGEVHIIPSWKKRSMAAQQGNDKEPVILVVDDNADNREILCRWLEREEIATISVENGLKALEVVRTRKVDLIFLDLMMPGMSGYEVLEEIRKTYNPLQLPIIIATARTDKNSILEAFEKGANDYITKPIIFAAALSRANNLLRQKQLQEEIMVINSHQETMIHDKTRQLQDTIAQLEKEVVKSASIQEKLKTAKEKAEIANQAKSHFLANMSHELRTPLNAIIGFSDIMKSGMIGNRPIECFKEYSTDINDSAVHLLSIINDILDLSKVEANKIKLDEEHISLQKMIDPTLSIMRQRIADKDLVIKTDLDHFQFIDLFVDERRFKQILLNLLSNSVKFTNQYGTIEIIASYVPEDGFTLEVKDDGIGMAKEDVPKALAPFSQVDSGLNRNYEGTGLGLPLVKALIEMHDGTLEIDSQLHIGTSARVWLPSYRIAPQESRYENIS</sequence>
<dbReference type="EMBL" id="PDEM01000009">
    <property type="protein sequence ID" value="PHZ85740.1"/>
    <property type="molecule type" value="Genomic_DNA"/>
</dbReference>
<evidence type="ECO:0000313" key="15">
    <source>
        <dbReference type="Proteomes" id="UP000229730"/>
    </source>
</evidence>
<dbReference type="CDD" id="cd00082">
    <property type="entry name" value="HisKA"/>
    <property type="match status" value="1"/>
</dbReference>
<dbReference type="PANTHER" id="PTHR43047:SF72">
    <property type="entry name" value="OSMOSENSING HISTIDINE PROTEIN KINASE SLN1"/>
    <property type="match status" value="1"/>
</dbReference>
<dbReference type="SUPFAM" id="SSF47384">
    <property type="entry name" value="Homodimeric domain of signal transducing histidine kinase"/>
    <property type="match status" value="1"/>
</dbReference>
<dbReference type="InterPro" id="IPR001789">
    <property type="entry name" value="Sig_transdc_resp-reg_receiver"/>
</dbReference>
<keyword evidence="10" id="KW-0472">Membrane</keyword>
<evidence type="ECO:0000256" key="7">
    <source>
        <dbReference type="ARBA" id="ARBA00022777"/>
    </source>
</evidence>
<dbReference type="InterPro" id="IPR005467">
    <property type="entry name" value="His_kinase_dom"/>
</dbReference>
<keyword evidence="15" id="KW-1185">Reference proteome</keyword>
<keyword evidence="6" id="KW-0547">Nucleotide-binding</keyword>
<dbReference type="InterPro" id="IPR004358">
    <property type="entry name" value="Sig_transdc_His_kin-like_C"/>
</dbReference>
<dbReference type="Gene3D" id="3.40.50.2300">
    <property type="match status" value="1"/>
</dbReference>
<dbReference type="Gene3D" id="1.10.287.130">
    <property type="match status" value="1"/>
</dbReference>
<dbReference type="SUPFAM" id="SSF55874">
    <property type="entry name" value="ATPase domain of HSP90 chaperone/DNA topoisomerase II/histidine kinase"/>
    <property type="match status" value="1"/>
</dbReference>
<dbReference type="AlphaFoldDB" id="A0A2G4YU28"/>
<dbReference type="PROSITE" id="PS50110">
    <property type="entry name" value="RESPONSE_REGULATORY"/>
    <property type="match status" value="1"/>
</dbReference>
<evidence type="ECO:0000256" key="8">
    <source>
        <dbReference type="ARBA" id="ARBA00022840"/>
    </source>
</evidence>
<dbReference type="Proteomes" id="UP000229730">
    <property type="component" value="Unassembled WGS sequence"/>
</dbReference>
<dbReference type="PROSITE" id="PS50109">
    <property type="entry name" value="HIS_KIN"/>
    <property type="match status" value="1"/>
</dbReference>
<keyword evidence="5" id="KW-0808">Transferase</keyword>
<evidence type="ECO:0000313" key="14">
    <source>
        <dbReference type="EMBL" id="PHZ85740.1"/>
    </source>
</evidence>
<dbReference type="InterPro" id="IPR003594">
    <property type="entry name" value="HATPase_dom"/>
</dbReference>
<evidence type="ECO:0000256" key="9">
    <source>
        <dbReference type="ARBA" id="ARBA00023012"/>
    </source>
</evidence>
<comment type="subcellular location">
    <subcellularLocation>
        <location evidence="2">Membrane</location>
    </subcellularLocation>
</comment>
<comment type="catalytic activity">
    <reaction evidence="1">
        <text>ATP + protein L-histidine = ADP + protein N-phospho-L-histidine.</text>
        <dbReference type="EC" id="2.7.13.3"/>
    </reaction>
</comment>
<evidence type="ECO:0000256" key="2">
    <source>
        <dbReference type="ARBA" id="ARBA00004370"/>
    </source>
</evidence>
<evidence type="ECO:0000256" key="5">
    <source>
        <dbReference type="ARBA" id="ARBA00022679"/>
    </source>
</evidence>
<dbReference type="InterPro" id="IPR003661">
    <property type="entry name" value="HisK_dim/P_dom"/>
</dbReference>
<evidence type="ECO:0000256" key="10">
    <source>
        <dbReference type="ARBA" id="ARBA00023136"/>
    </source>
</evidence>